<feature type="compositionally biased region" description="Low complexity" evidence="1">
    <location>
        <begin position="270"/>
        <end position="280"/>
    </location>
</feature>
<feature type="compositionally biased region" description="Basic and acidic residues" evidence="1">
    <location>
        <begin position="556"/>
        <end position="571"/>
    </location>
</feature>
<keyword evidence="4" id="KW-1185">Reference proteome</keyword>
<protein>
    <recommendedName>
        <fullName evidence="2">5'-3' DNA helicase ZGRF1-like N-terminal domain-containing protein</fullName>
    </recommendedName>
</protein>
<dbReference type="PANTHER" id="PTHR28535">
    <property type="entry name" value="ZINC FINGER GRF-TYPE CONTAINING 1"/>
    <property type="match status" value="1"/>
</dbReference>
<dbReference type="InterPro" id="IPR018838">
    <property type="entry name" value="ZGRF1-like_N"/>
</dbReference>
<evidence type="ECO:0000259" key="2">
    <source>
        <dbReference type="Pfam" id="PF10382"/>
    </source>
</evidence>
<accession>A0A2V1E759</accession>
<evidence type="ECO:0000256" key="1">
    <source>
        <dbReference type="SAM" id="MobiDB-lite"/>
    </source>
</evidence>
<dbReference type="Pfam" id="PF10382">
    <property type="entry name" value="ZGRF1-like_N"/>
    <property type="match status" value="1"/>
</dbReference>
<dbReference type="InterPro" id="IPR052800">
    <property type="entry name" value="DNA_Repair_Helicase_ZGRF1"/>
</dbReference>
<feature type="compositionally biased region" description="Pro residues" evidence="1">
    <location>
        <begin position="232"/>
        <end position="241"/>
    </location>
</feature>
<organism evidence="3 4">
    <name type="scientific">Periconia macrospinosa</name>
    <dbReference type="NCBI Taxonomy" id="97972"/>
    <lineage>
        <taxon>Eukaryota</taxon>
        <taxon>Fungi</taxon>
        <taxon>Dikarya</taxon>
        <taxon>Ascomycota</taxon>
        <taxon>Pezizomycotina</taxon>
        <taxon>Dothideomycetes</taxon>
        <taxon>Pleosporomycetidae</taxon>
        <taxon>Pleosporales</taxon>
        <taxon>Massarineae</taxon>
        <taxon>Periconiaceae</taxon>
        <taxon>Periconia</taxon>
    </lineage>
</organism>
<feature type="region of interest" description="Disordered" evidence="1">
    <location>
        <begin position="752"/>
        <end position="772"/>
    </location>
</feature>
<dbReference type="EMBL" id="KZ805309">
    <property type="protein sequence ID" value="PVI06403.1"/>
    <property type="molecule type" value="Genomic_DNA"/>
</dbReference>
<feature type="domain" description="5'-3' DNA helicase ZGRF1-like N-terminal" evidence="2">
    <location>
        <begin position="23"/>
        <end position="103"/>
    </location>
</feature>
<dbReference type="GO" id="GO:0035861">
    <property type="term" value="C:site of double-strand break"/>
    <property type="evidence" value="ECO:0007669"/>
    <property type="project" value="TreeGrafter"/>
</dbReference>
<dbReference type="AlphaFoldDB" id="A0A2V1E759"/>
<feature type="compositionally biased region" description="Basic and acidic residues" evidence="1">
    <location>
        <begin position="525"/>
        <end position="536"/>
    </location>
</feature>
<feature type="compositionally biased region" description="Basic and acidic residues" evidence="1">
    <location>
        <begin position="172"/>
        <end position="198"/>
    </location>
</feature>
<dbReference type="GO" id="GO:0006302">
    <property type="term" value="P:double-strand break repair"/>
    <property type="evidence" value="ECO:0007669"/>
    <property type="project" value="TreeGrafter"/>
</dbReference>
<proteinExistence type="predicted"/>
<evidence type="ECO:0000313" key="3">
    <source>
        <dbReference type="EMBL" id="PVI06403.1"/>
    </source>
</evidence>
<dbReference type="OrthoDB" id="6513042at2759"/>
<dbReference type="Proteomes" id="UP000244855">
    <property type="component" value="Unassembled WGS sequence"/>
</dbReference>
<dbReference type="GO" id="GO:0005634">
    <property type="term" value="C:nucleus"/>
    <property type="evidence" value="ECO:0007669"/>
    <property type="project" value="TreeGrafter"/>
</dbReference>
<feature type="region of interest" description="Disordered" evidence="1">
    <location>
        <begin position="109"/>
        <end position="722"/>
    </location>
</feature>
<dbReference type="STRING" id="97972.A0A2V1E759"/>
<evidence type="ECO:0000313" key="4">
    <source>
        <dbReference type="Proteomes" id="UP000244855"/>
    </source>
</evidence>
<feature type="compositionally biased region" description="Pro residues" evidence="1">
    <location>
        <begin position="285"/>
        <end position="294"/>
    </location>
</feature>
<gene>
    <name evidence="3" type="ORF">DM02DRAFT_17264</name>
</gene>
<reference evidence="3 4" key="1">
    <citation type="journal article" date="2018" name="Sci. Rep.">
        <title>Comparative genomics provides insights into the lifestyle and reveals functional heterogeneity of dark septate endophytic fungi.</title>
        <authorList>
            <person name="Knapp D.G."/>
            <person name="Nemeth J.B."/>
            <person name="Barry K."/>
            <person name="Hainaut M."/>
            <person name="Henrissat B."/>
            <person name="Johnson J."/>
            <person name="Kuo A."/>
            <person name="Lim J.H.P."/>
            <person name="Lipzen A."/>
            <person name="Nolan M."/>
            <person name="Ohm R.A."/>
            <person name="Tamas L."/>
            <person name="Grigoriev I.V."/>
            <person name="Spatafora J.W."/>
            <person name="Nagy L.G."/>
            <person name="Kovacs G.M."/>
        </authorList>
    </citation>
    <scope>NUCLEOTIDE SEQUENCE [LARGE SCALE GENOMIC DNA]</scope>
    <source>
        <strain evidence="3 4">DSE2036</strain>
    </source>
</reference>
<feature type="compositionally biased region" description="Basic and acidic residues" evidence="1">
    <location>
        <begin position="505"/>
        <end position="514"/>
    </location>
</feature>
<name>A0A2V1E759_9PLEO</name>
<sequence>MSGRLHGTPLSSTLPASQNTAPVNEFRCLFTHDIRRKQKRWQDGYLKFHTFNNRVMVYDQARNFLGDTYWKEPSELQEGDELQLDKPVMVEVAEALGITQTDLTLLFDKKKDSPKSQSKSTVPKPRTTHKPMLAPTLPPPGTSSHLRHKSLNTLLGTPRGPIGKATPIESPFEARKKMNNHSTEERPTKRQKKVHDLVVSRGSSPSANLEPVEITTPSIVLKDSRTSQMPPRSLPRHPPVIDPDSDMNEGKVRRTPTSTPPVVSNPPKIPKGKVPVPSVKAMQTPKPPPRPSSPPISASNRITNIDYALQPLRKARIETESPSSSNSTELMEQSKVTSPPPSKRTKTLRLTTGVKRGMLLCQPVLQRQDPAPRQDEPPDLPVQATERKPKAKDKPRRNDADIIILDDDDEAAKLPSRSIPNAKNHKNTARSNATVKATGNGRKNPPKHLSETASDMEIAHGIMDQQLAVTPSPPSFVEIQSAESPPIPHPQLSKPPDTTISNKKRNGDREHDAPLDNPSPRKRAKTDASRMARTDSHQSTNVQPPRQLPYDGNKASGEETRQEIEANRDETCNEPASISHKEKPLSLGGFRKKSKRLQPLHVPDEPGPSATAKESPAVCSKPTKPFRVENDPIQDDLQIISPNRNFRRSRSENDAPIPSISEEWEKQNLPKPPPKSNGSVTDKAKNALAASMKPKTGGLAALVKRTDPRRKFQRTQSLNDSSVSGVIETSIVDLPPDDDVGPWSTEAFDLFDWRPPVGEGEDQGAGLLTDRR</sequence>
<feature type="compositionally biased region" description="Low complexity" evidence="1">
    <location>
        <begin position="320"/>
        <end position="329"/>
    </location>
</feature>
<dbReference type="PANTHER" id="PTHR28535:SF1">
    <property type="entry name" value="PROTEIN ZGRF1"/>
    <property type="match status" value="1"/>
</dbReference>